<feature type="region of interest" description="Disordered" evidence="1">
    <location>
        <begin position="297"/>
        <end position="323"/>
    </location>
</feature>
<feature type="compositionally biased region" description="Polar residues" evidence="1">
    <location>
        <begin position="207"/>
        <end position="216"/>
    </location>
</feature>
<accession>A0A6A5VYR1</accession>
<feature type="region of interest" description="Disordered" evidence="1">
    <location>
        <begin position="1"/>
        <end position="95"/>
    </location>
</feature>
<feature type="compositionally biased region" description="Polar residues" evidence="1">
    <location>
        <begin position="502"/>
        <end position="515"/>
    </location>
</feature>
<evidence type="ECO:0000259" key="2">
    <source>
        <dbReference type="Pfam" id="PF25545"/>
    </source>
</evidence>
<dbReference type="PANTHER" id="PTHR42470">
    <property type="entry name" value="VAST DOMAIN-CONTAINING PROTEIN"/>
    <property type="match status" value="1"/>
</dbReference>
<proteinExistence type="predicted"/>
<reference evidence="3" key="1">
    <citation type="journal article" date="2020" name="Stud. Mycol.">
        <title>101 Dothideomycetes genomes: a test case for predicting lifestyles and emergence of pathogens.</title>
        <authorList>
            <person name="Haridas S."/>
            <person name="Albert R."/>
            <person name="Binder M."/>
            <person name="Bloem J."/>
            <person name="Labutti K."/>
            <person name="Salamov A."/>
            <person name="Andreopoulos B."/>
            <person name="Baker S."/>
            <person name="Barry K."/>
            <person name="Bills G."/>
            <person name="Bluhm B."/>
            <person name="Cannon C."/>
            <person name="Castanera R."/>
            <person name="Culley D."/>
            <person name="Daum C."/>
            <person name="Ezra D."/>
            <person name="Gonzalez J."/>
            <person name="Henrissat B."/>
            <person name="Kuo A."/>
            <person name="Liang C."/>
            <person name="Lipzen A."/>
            <person name="Lutzoni F."/>
            <person name="Magnuson J."/>
            <person name="Mondo S."/>
            <person name="Nolan M."/>
            <person name="Ohm R."/>
            <person name="Pangilinan J."/>
            <person name="Park H.-J."/>
            <person name="Ramirez L."/>
            <person name="Alfaro M."/>
            <person name="Sun H."/>
            <person name="Tritt A."/>
            <person name="Yoshinaga Y."/>
            <person name="Zwiers L.-H."/>
            <person name="Turgeon B."/>
            <person name="Goodwin S."/>
            <person name="Spatafora J."/>
            <person name="Crous P."/>
            <person name="Grigoriev I."/>
        </authorList>
    </citation>
    <scope>NUCLEOTIDE SEQUENCE</scope>
    <source>
        <strain evidence="3">CBS 123094</strain>
    </source>
</reference>
<feature type="region of interest" description="Disordered" evidence="1">
    <location>
        <begin position="499"/>
        <end position="545"/>
    </location>
</feature>
<sequence>MNGGVSKLPDGVTRTCAAGSHVNSYSGVELLPSPREQPPANRDLTRGLQSTKRRLNATPEIDPQPLKRARLSRTDAQPTAEDGKTSLQQPKPEPPRFLYASFLKEFVDPVHSVGPNPSPDPPAESTHTFISEWLESVGPGYWKSCHSDSHLYHPHSDPVPRTLTRSAPEMSHTRDADGYMMPPTPASTGSRSYRADADAASVVPSDITGSGRSSGRSLVEDPFYREQNLAANGIHMRRRYDPVPEHIASLVDHVRQDRNSPGPSSDEVWQDTDLYNLSMGAGESKVEDYFKGTIFPNPGSSGTLDRADRQPMSKHTVPSTGSKFKVSNPVPDMLYGYNRLGAFPDQQIQLISMGNENGTANNQGLLYPFFAIEFKGDGPAGTGSMWVATNQCLGASASCVNIAERLNHQLRQCKSDKVQPIDSAAFSIAMNGTEARLYISWKHNELEHYMRQIKSFLLQEPEHYLEFRKYVRNIVEWGKERRLKEIRDSLDILLEESRKRTSQIAKSRPPSTDGSRGTGGKKHKSSSSSRNSSRSNSMQRQSGEGESCYKWDTTVLRWFHINTDGTITWAEEGELSRSVASAE</sequence>
<dbReference type="AlphaFoldDB" id="A0A6A5VYR1"/>
<dbReference type="PANTHER" id="PTHR42470:SF1">
    <property type="entry name" value="VAST DOMAIN-CONTAINING PROTEIN"/>
    <property type="match status" value="1"/>
</dbReference>
<dbReference type="EMBL" id="ML977669">
    <property type="protein sequence ID" value="KAF1994144.1"/>
    <property type="molecule type" value="Genomic_DNA"/>
</dbReference>
<dbReference type="OrthoDB" id="3792540at2759"/>
<name>A0A6A5VYR1_9PLEO</name>
<feature type="region of interest" description="Disordered" evidence="1">
    <location>
        <begin position="172"/>
        <end position="218"/>
    </location>
</feature>
<dbReference type="Proteomes" id="UP000799779">
    <property type="component" value="Unassembled WGS sequence"/>
</dbReference>
<dbReference type="Pfam" id="PF25545">
    <property type="entry name" value="DUF7924"/>
    <property type="match status" value="1"/>
</dbReference>
<gene>
    <name evidence="3" type="ORF">P154DRAFT_557414</name>
</gene>
<protein>
    <recommendedName>
        <fullName evidence="2">DUF7924 domain-containing protein</fullName>
    </recommendedName>
</protein>
<organism evidence="3 4">
    <name type="scientific">Amniculicola lignicola CBS 123094</name>
    <dbReference type="NCBI Taxonomy" id="1392246"/>
    <lineage>
        <taxon>Eukaryota</taxon>
        <taxon>Fungi</taxon>
        <taxon>Dikarya</taxon>
        <taxon>Ascomycota</taxon>
        <taxon>Pezizomycotina</taxon>
        <taxon>Dothideomycetes</taxon>
        <taxon>Pleosporomycetidae</taxon>
        <taxon>Pleosporales</taxon>
        <taxon>Amniculicolaceae</taxon>
        <taxon>Amniculicola</taxon>
    </lineage>
</organism>
<evidence type="ECO:0000313" key="4">
    <source>
        <dbReference type="Proteomes" id="UP000799779"/>
    </source>
</evidence>
<feature type="domain" description="DUF7924" evidence="2">
    <location>
        <begin position="284"/>
        <end position="489"/>
    </location>
</feature>
<evidence type="ECO:0000313" key="3">
    <source>
        <dbReference type="EMBL" id="KAF1994144.1"/>
    </source>
</evidence>
<keyword evidence="4" id="KW-1185">Reference proteome</keyword>
<feature type="compositionally biased region" description="Low complexity" evidence="1">
    <location>
        <begin position="526"/>
        <end position="537"/>
    </location>
</feature>
<dbReference type="InterPro" id="IPR057684">
    <property type="entry name" value="DUF7924"/>
</dbReference>
<evidence type="ECO:0000256" key="1">
    <source>
        <dbReference type="SAM" id="MobiDB-lite"/>
    </source>
</evidence>